<dbReference type="InterPro" id="IPR013783">
    <property type="entry name" value="Ig-like_fold"/>
</dbReference>
<feature type="transmembrane region" description="Helical" evidence="4">
    <location>
        <begin position="239"/>
        <end position="260"/>
    </location>
</feature>
<keyword evidence="7" id="KW-1185">Reference proteome</keyword>
<feature type="compositionally biased region" description="Polar residues" evidence="3">
    <location>
        <begin position="349"/>
        <end position="359"/>
    </location>
</feature>
<accession>A0ABM2WGT4</accession>
<organism evidence="7 8">
    <name type="scientific">Mesocricetus auratus</name>
    <name type="common">Golden hamster</name>
    <dbReference type="NCBI Taxonomy" id="10036"/>
    <lineage>
        <taxon>Eukaryota</taxon>
        <taxon>Metazoa</taxon>
        <taxon>Chordata</taxon>
        <taxon>Craniata</taxon>
        <taxon>Vertebrata</taxon>
        <taxon>Euteleostomi</taxon>
        <taxon>Mammalia</taxon>
        <taxon>Eutheria</taxon>
        <taxon>Euarchontoglires</taxon>
        <taxon>Glires</taxon>
        <taxon>Rodentia</taxon>
        <taxon>Myomorpha</taxon>
        <taxon>Muroidea</taxon>
        <taxon>Cricetidae</taxon>
        <taxon>Cricetinae</taxon>
        <taxon>Mesocricetus</taxon>
    </lineage>
</organism>
<evidence type="ECO:0000313" key="8">
    <source>
        <dbReference type="RefSeq" id="XP_040589996.1"/>
    </source>
</evidence>
<evidence type="ECO:0000256" key="2">
    <source>
        <dbReference type="ARBA" id="ARBA00023319"/>
    </source>
</evidence>
<keyword evidence="5" id="KW-0732">Signal</keyword>
<keyword evidence="4" id="KW-0472">Membrane</keyword>
<dbReference type="InterPro" id="IPR013151">
    <property type="entry name" value="Immunoglobulin_dom"/>
</dbReference>
<gene>
    <name evidence="8" type="primary">LOC106022318</name>
</gene>
<protein>
    <submittedName>
        <fullName evidence="8">Leukocyte immunoglobulin-like receptor subfamily B member 4 isoform X1</fullName>
    </submittedName>
</protein>
<dbReference type="Proteomes" id="UP000886700">
    <property type="component" value="Unplaced"/>
</dbReference>
<keyword evidence="4" id="KW-1133">Transmembrane helix</keyword>
<dbReference type="InterPro" id="IPR007110">
    <property type="entry name" value="Ig-like_dom"/>
</dbReference>
<proteinExistence type="predicted"/>
<dbReference type="InterPro" id="IPR036179">
    <property type="entry name" value="Ig-like_dom_sf"/>
</dbReference>
<evidence type="ECO:0000259" key="6">
    <source>
        <dbReference type="PROSITE" id="PS50835"/>
    </source>
</evidence>
<evidence type="ECO:0000256" key="4">
    <source>
        <dbReference type="SAM" id="Phobius"/>
    </source>
</evidence>
<dbReference type="SUPFAM" id="SSF48726">
    <property type="entry name" value="Immunoglobulin"/>
    <property type="match status" value="2"/>
</dbReference>
<feature type="domain" description="Ig-like" evidence="6">
    <location>
        <begin position="124"/>
        <end position="196"/>
    </location>
</feature>
<dbReference type="PANTHER" id="PTHR11738">
    <property type="entry name" value="MHC CLASS I NK CELL RECEPTOR"/>
    <property type="match status" value="1"/>
</dbReference>
<evidence type="ECO:0000256" key="5">
    <source>
        <dbReference type="SAM" id="SignalP"/>
    </source>
</evidence>
<dbReference type="Pfam" id="PF00047">
    <property type="entry name" value="ig"/>
    <property type="match status" value="1"/>
</dbReference>
<reference evidence="8" key="1">
    <citation type="submission" date="2025-08" db="UniProtKB">
        <authorList>
            <consortium name="RefSeq"/>
        </authorList>
    </citation>
    <scope>IDENTIFICATION</scope>
    <source>
        <tissue evidence="8">Liver</tissue>
    </source>
</reference>
<evidence type="ECO:0000256" key="3">
    <source>
        <dbReference type="SAM" id="MobiDB-lite"/>
    </source>
</evidence>
<evidence type="ECO:0000313" key="7">
    <source>
        <dbReference type="Proteomes" id="UP000886700"/>
    </source>
</evidence>
<feature type="region of interest" description="Disordered" evidence="3">
    <location>
        <begin position="349"/>
        <end position="400"/>
    </location>
</feature>
<keyword evidence="2" id="KW-0393">Immunoglobulin domain</keyword>
<sequence length="400" mass="45146">MIPVFIVLLFLGLSMEYKTEVLAGSLPKPLIWAEPSSFIAQHMPVTIWCQGSWDAQQYFLSKGGSIDPWDTQNPLKTKNKARFNIQYMTEQYAGIYKCSYMSPGGRSEHSDILKLVMIGAYAKPSLSIWPHHAVSSGVSLSMNCSSSLRFGMFILNKEGNHNLSWTLDSEEQAKHSIHAHFVLASVTTNYNGTFRCYGCFRNNPQVCSASSDPLDVLISESKDQFQTHSGNGLGRYQKVLIGVLVTLLFIFFLLFLHILFRYQRKRKEKNTAQGETNLHLLAGAPEPTPRDRLPQKRSNPDAAIKEEKQYTSVKDTQPEESLELDSWKPPDEDPQRIVYAQVKHSRLQKTGFTSPSSLSGKVLDMKNSQSEENKEIHSQATTSKEPQEVTYAQLCSRTLK</sequence>
<dbReference type="PROSITE" id="PS50835">
    <property type="entry name" value="IG_LIKE"/>
    <property type="match status" value="1"/>
</dbReference>
<dbReference type="InterPro" id="IPR050412">
    <property type="entry name" value="Ig-like_Receptors_ImmuneReg"/>
</dbReference>
<dbReference type="GeneID" id="106022318"/>
<dbReference type="PANTHER" id="PTHR11738:SF181">
    <property type="entry name" value="LEUKOCYTE IMMUNOGLOBULIN-LIKE RECEPTOR SUBFAMILY B MEMBER 4A-RELATED"/>
    <property type="match status" value="1"/>
</dbReference>
<feature type="signal peptide" evidence="5">
    <location>
        <begin position="1"/>
        <end position="23"/>
    </location>
</feature>
<feature type="region of interest" description="Disordered" evidence="3">
    <location>
        <begin position="271"/>
        <end position="333"/>
    </location>
</feature>
<dbReference type="RefSeq" id="XP_040589996.1">
    <property type="nucleotide sequence ID" value="XM_040734062.1"/>
</dbReference>
<feature type="chain" id="PRO_5047317051" evidence="5">
    <location>
        <begin position="24"/>
        <end position="400"/>
    </location>
</feature>
<keyword evidence="4" id="KW-0812">Transmembrane</keyword>
<name>A0ABM2WGT4_MESAU</name>
<dbReference type="Gene3D" id="2.60.40.10">
    <property type="entry name" value="Immunoglobulins"/>
    <property type="match status" value="2"/>
</dbReference>
<evidence type="ECO:0000256" key="1">
    <source>
        <dbReference type="ARBA" id="ARBA00023157"/>
    </source>
</evidence>
<keyword evidence="1" id="KW-1015">Disulfide bond</keyword>